<dbReference type="InterPro" id="IPR001075">
    <property type="entry name" value="NIF_FeS_clus_asmbl_NifU_C"/>
</dbReference>
<dbReference type="Pfam" id="PF01521">
    <property type="entry name" value="Fe-S_biosyn"/>
    <property type="match status" value="1"/>
</dbReference>
<accession>A0A075FWZ5</accession>
<dbReference type="Pfam" id="PF01106">
    <property type="entry name" value="NifU"/>
    <property type="match status" value="1"/>
</dbReference>
<feature type="domain" description="NIF system FeS cluster assembly NifU C-terminal" evidence="1">
    <location>
        <begin position="109"/>
        <end position="175"/>
    </location>
</feature>
<dbReference type="Gene3D" id="2.60.300.12">
    <property type="entry name" value="HesB-like domain"/>
    <property type="match status" value="1"/>
</dbReference>
<dbReference type="InterPro" id="IPR035903">
    <property type="entry name" value="HesB-like_dom_sf"/>
</dbReference>
<dbReference type="SUPFAM" id="SSF89360">
    <property type="entry name" value="HesB-like domain"/>
    <property type="match status" value="1"/>
</dbReference>
<dbReference type="AlphaFoldDB" id="A0A075FWZ5"/>
<dbReference type="Gene3D" id="3.30.300.130">
    <property type="entry name" value="Fe-S cluster assembly (FSCA)"/>
    <property type="match status" value="1"/>
</dbReference>
<evidence type="ECO:0000313" key="3">
    <source>
        <dbReference type="EMBL" id="AIE95779.1"/>
    </source>
</evidence>
<dbReference type="InterPro" id="IPR000361">
    <property type="entry name" value="ATAP_core_dom"/>
</dbReference>
<dbReference type="GO" id="GO:0051537">
    <property type="term" value="F:2 iron, 2 sulfur cluster binding"/>
    <property type="evidence" value="ECO:0007669"/>
    <property type="project" value="TreeGrafter"/>
</dbReference>
<evidence type="ECO:0000259" key="2">
    <source>
        <dbReference type="Pfam" id="PF01521"/>
    </source>
</evidence>
<proteinExistence type="predicted"/>
<dbReference type="PANTHER" id="PTHR43011:SF1">
    <property type="entry name" value="IRON-SULFUR CLUSTER ASSEMBLY 2 HOMOLOG, MITOCHONDRIAL"/>
    <property type="match status" value="1"/>
</dbReference>
<dbReference type="GO" id="GO:0005506">
    <property type="term" value="F:iron ion binding"/>
    <property type="evidence" value="ECO:0007669"/>
    <property type="project" value="InterPro"/>
</dbReference>
<dbReference type="GO" id="GO:0051539">
    <property type="term" value="F:4 iron, 4 sulfur cluster binding"/>
    <property type="evidence" value="ECO:0007669"/>
    <property type="project" value="TreeGrafter"/>
</dbReference>
<reference evidence="3" key="1">
    <citation type="journal article" date="2014" name="Genome Biol. Evol.">
        <title>Pangenome evidence for extensive interdomain horizontal transfer affecting lineage core and shell genes in uncultured planktonic thaumarchaeota and euryarchaeota.</title>
        <authorList>
            <person name="Deschamps P."/>
            <person name="Zivanovic Y."/>
            <person name="Moreira D."/>
            <person name="Rodriguez-Valera F."/>
            <person name="Lopez-Garcia P."/>
        </authorList>
    </citation>
    <scope>NUCLEOTIDE SEQUENCE</scope>
</reference>
<organism evidence="3">
    <name type="scientific">uncultured marine group II/III euryarchaeote AD1000_70_A08</name>
    <dbReference type="NCBI Taxonomy" id="1457803"/>
    <lineage>
        <taxon>Archaea</taxon>
        <taxon>Methanobacteriati</taxon>
        <taxon>Methanobacteriota</taxon>
        <taxon>environmental samples</taxon>
    </lineage>
</organism>
<dbReference type="InterPro" id="IPR034904">
    <property type="entry name" value="FSCA_dom_sf"/>
</dbReference>
<sequence length="188" mass="19986">MAMLSITPKAREMLDSFAEQADGGELSLRVEIIGRGPKGFQYDLQFVTADGGSTDDLVVEVEGMKVRVAARSAQYLDGSTLDFKETLMGGGFAFDNPNPLWVDELSKKVAEIINNEVNPAVASHGGVVELVGVDENKAIIAFGGGCQGCGMADVTLKQGVEVMIKEKVPEISEVIDSTDHAAGTNPFY</sequence>
<evidence type="ECO:0000259" key="1">
    <source>
        <dbReference type="Pfam" id="PF01106"/>
    </source>
</evidence>
<gene>
    <name evidence="3" type="primary">nfuA</name>
</gene>
<dbReference type="GO" id="GO:0016226">
    <property type="term" value="P:iron-sulfur cluster assembly"/>
    <property type="evidence" value="ECO:0007669"/>
    <property type="project" value="InterPro"/>
</dbReference>
<dbReference type="InterPro" id="IPR016092">
    <property type="entry name" value="ATAP"/>
</dbReference>
<feature type="domain" description="Core" evidence="2">
    <location>
        <begin position="4"/>
        <end position="98"/>
    </location>
</feature>
<dbReference type="SUPFAM" id="SSF117916">
    <property type="entry name" value="Fe-S cluster assembly (FSCA) domain-like"/>
    <property type="match status" value="1"/>
</dbReference>
<name>A0A075FWZ5_9EURY</name>
<dbReference type="PANTHER" id="PTHR43011">
    <property type="entry name" value="IRON-SULFUR CLUSTER ASSEMBLY 2 HOMOLOG, MITOCHONDRIAL"/>
    <property type="match status" value="1"/>
</dbReference>
<dbReference type="EMBL" id="KF900461">
    <property type="protein sequence ID" value="AIE95779.1"/>
    <property type="molecule type" value="Genomic_DNA"/>
</dbReference>
<dbReference type="NCBIfam" id="TIGR00049">
    <property type="entry name" value="iron-sulfur cluster assembly accessory protein"/>
    <property type="match status" value="1"/>
</dbReference>
<protein>
    <submittedName>
        <fullName evidence="3">Nitrogen-fixing NifU domain-containing protein (NfuA)</fullName>
    </submittedName>
</protein>